<dbReference type="AlphaFoldDB" id="A0A520N239"/>
<proteinExistence type="inferred from homology"/>
<dbReference type="Pfam" id="PF01926">
    <property type="entry name" value="MMR_HSR1"/>
    <property type="match status" value="2"/>
</dbReference>
<evidence type="ECO:0000256" key="8">
    <source>
        <dbReference type="HAMAP-Rule" id="MF_00195"/>
    </source>
</evidence>
<evidence type="ECO:0000256" key="11">
    <source>
        <dbReference type="SAM" id="MobiDB-lite"/>
    </source>
</evidence>
<comment type="subunit">
    <text evidence="8">Associates with the 50S ribosomal subunit.</text>
</comment>
<accession>A0A520N239</accession>
<dbReference type="InterPro" id="IPR006073">
    <property type="entry name" value="GTP-bd"/>
</dbReference>
<dbReference type="PANTHER" id="PTHR43834">
    <property type="entry name" value="GTPASE DER"/>
    <property type="match status" value="1"/>
</dbReference>
<feature type="binding site" evidence="8">
    <location>
        <begin position="179"/>
        <end position="186"/>
    </location>
    <ligand>
        <name>GTP</name>
        <dbReference type="ChEBI" id="CHEBI:37565"/>
        <label>2</label>
    </ligand>
</feature>
<evidence type="ECO:0000256" key="10">
    <source>
        <dbReference type="RuleBase" id="RU004481"/>
    </source>
</evidence>
<comment type="caution">
    <text evidence="13">The sequence shown here is derived from an EMBL/GenBank/DDBJ whole genome shotgun (WGS) entry which is preliminary data.</text>
</comment>
<dbReference type="InterPro" id="IPR015946">
    <property type="entry name" value="KH_dom-like_a/b"/>
</dbReference>
<feature type="compositionally biased region" description="Basic and acidic residues" evidence="11">
    <location>
        <begin position="434"/>
        <end position="445"/>
    </location>
</feature>
<dbReference type="InterPro" id="IPR005225">
    <property type="entry name" value="Small_GTP-bd"/>
</dbReference>
<reference evidence="13 14" key="1">
    <citation type="submission" date="2019-02" db="EMBL/GenBank/DDBJ databases">
        <title>Prokaryotic population dynamics and viral predation in marine succession experiment using metagenomics: the confinement effect.</title>
        <authorList>
            <person name="Haro-Moreno J.M."/>
            <person name="Rodriguez-Valera F."/>
            <person name="Lopez-Perez M."/>
        </authorList>
    </citation>
    <scope>NUCLEOTIDE SEQUENCE [LARGE SCALE GENOMIC DNA]</scope>
    <source>
        <strain evidence="13">MED-G162</strain>
    </source>
</reference>
<dbReference type="NCBIfam" id="TIGR00231">
    <property type="entry name" value="small_GTP"/>
    <property type="match status" value="2"/>
</dbReference>
<keyword evidence="5 8" id="KW-0547">Nucleotide-binding</keyword>
<dbReference type="PROSITE" id="PS51712">
    <property type="entry name" value="G_ENGA"/>
    <property type="match status" value="1"/>
</dbReference>
<evidence type="ECO:0000256" key="1">
    <source>
        <dbReference type="ARBA" id="ARBA00008279"/>
    </source>
</evidence>
<evidence type="ECO:0000256" key="9">
    <source>
        <dbReference type="PROSITE-ProRule" id="PRU01049"/>
    </source>
</evidence>
<evidence type="ECO:0000256" key="5">
    <source>
        <dbReference type="ARBA" id="ARBA00022741"/>
    </source>
</evidence>
<evidence type="ECO:0000256" key="4">
    <source>
        <dbReference type="ARBA" id="ARBA00022737"/>
    </source>
</evidence>
<dbReference type="CDD" id="cd01894">
    <property type="entry name" value="EngA1"/>
    <property type="match status" value="1"/>
</dbReference>
<dbReference type="Proteomes" id="UP000319384">
    <property type="component" value="Unassembled WGS sequence"/>
</dbReference>
<dbReference type="PANTHER" id="PTHR43834:SF6">
    <property type="entry name" value="GTPASE DER"/>
    <property type="match status" value="1"/>
</dbReference>
<dbReference type="HAMAP" id="MF_00195">
    <property type="entry name" value="GTPase_Der"/>
    <property type="match status" value="1"/>
</dbReference>
<evidence type="ECO:0000313" key="13">
    <source>
        <dbReference type="EMBL" id="RZO27541.1"/>
    </source>
</evidence>
<name>A0A520N239_9GAMM</name>
<evidence type="ECO:0000256" key="3">
    <source>
        <dbReference type="ARBA" id="ARBA00022517"/>
    </source>
</evidence>
<dbReference type="EMBL" id="SHBH01000001">
    <property type="protein sequence ID" value="RZO27541.1"/>
    <property type="molecule type" value="Genomic_DNA"/>
</dbReference>
<dbReference type="GO" id="GO:0042254">
    <property type="term" value="P:ribosome biogenesis"/>
    <property type="evidence" value="ECO:0007669"/>
    <property type="project" value="UniProtKB-KW"/>
</dbReference>
<comment type="similarity">
    <text evidence="1 8 9 10">Belongs to the TRAFAC class TrmE-Era-EngA-EngB-Septin-like GTPase superfamily. EngA (Der) GTPase family.</text>
</comment>
<sequence length="461" mass="52250">MFTSIAIIGRPNVGKSTLFNKLTNSRDAIVSNLPGLTKDRNHGFINLKNKNSLLVDTGGIANEKEEIKEAISNQAWIAAMESGLILLIFDGSVELNNQDFEIISKLRKLNKEFIGVINKVDKKTNSSVKQDLQENGLQDTIEISAEHSTNINLLKSKIEEKLPEYSTPKQKGKKVAILGRPNAGKSTFINNLINEERLIVSEIAGTTIDAISVPFEFNNEKFILIDTAGIRKGYKYNENVEYFSFVRAMHAIDESDLVIFMCDLSQGIVDQDLKILNMVIENGKPLVLAFNKTDLVSKSELLNIYGSKRMQSDFIQNIEHVEISALKKRGFKKVFNLTNKIIKKSQKKFSTSMLNNLLEKFVDANSPPSISGRQLKFKYVHFGGTYPTTLIINSNQDKKIPTNYKKYLENSFRAKLDLKSVQLKIIFRKSKNPFGDKKNKLSEKQIKKRQRLVKHSKKLKK</sequence>
<feature type="binding site" evidence="8">
    <location>
        <begin position="9"/>
        <end position="16"/>
    </location>
    <ligand>
        <name>GTP</name>
        <dbReference type="ChEBI" id="CHEBI:37565"/>
        <label>1</label>
    </ligand>
</feature>
<dbReference type="Gene3D" id="3.40.50.300">
    <property type="entry name" value="P-loop containing nucleotide triphosphate hydrolases"/>
    <property type="match status" value="2"/>
</dbReference>
<keyword evidence="4 10" id="KW-0677">Repeat</keyword>
<feature type="domain" description="EngA-type G" evidence="12">
    <location>
        <begin position="173"/>
        <end position="346"/>
    </location>
</feature>
<evidence type="ECO:0000256" key="2">
    <source>
        <dbReference type="ARBA" id="ARBA00020953"/>
    </source>
</evidence>
<dbReference type="Pfam" id="PF14714">
    <property type="entry name" value="KH_dom-like"/>
    <property type="match status" value="1"/>
</dbReference>
<feature type="binding site" evidence="8">
    <location>
        <begin position="291"/>
        <end position="294"/>
    </location>
    <ligand>
        <name>GTP</name>
        <dbReference type="ChEBI" id="CHEBI:37565"/>
        <label>2</label>
    </ligand>
</feature>
<feature type="binding site" evidence="8">
    <location>
        <begin position="56"/>
        <end position="60"/>
    </location>
    <ligand>
        <name>GTP</name>
        <dbReference type="ChEBI" id="CHEBI:37565"/>
        <label>1</label>
    </ligand>
</feature>
<dbReference type="InterPro" id="IPR032859">
    <property type="entry name" value="KH_dom-like"/>
</dbReference>
<feature type="compositionally biased region" description="Basic residues" evidence="11">
    <location>
        <begin position="446"/>
        <end position="461"/>
    </location>
</feature>
<dbReference type="SUPFAM" id="SSF52540">
    <property type="entry name" value="P-loop containing nucleoside triphosphate hydrolases"/>
    <property type="match status" value="2"/>
</dbReference>
<dbReference type="PIRSF" id="PIRSF006485">
    <property type="entry name" value="GTP-binding_EngA"/>
    <property type="match status" value="1"/>
</dbReference>
<dbReference type="NCBIfam" id="TIGR03594">
    <property type="entry name" value="GTPase_EngA"/>
    <property type="match status" value="1"/>
</dbReference>
<feature type="region of interest" description="Disordered" evidence="11">
    <location>
        <begin position="433"/>
        <end position="461"/>
    </location>
</feature>
<organism evidence="13 14">
    <name type="scientific">SAR86 cluster bacterium</name>
    <dbReference type="NCBI Taxonomy" id="2030880"/>
    <lineage>
        <taxon>Bacteria</taxon>
        <taxon>Pseudomonadati</taxon>
        <taxon>Pseudomonadota</taxon>
        <taxon>Gammaproteobacteria</taxon>
        <taxon>SAR86 cluster</taxon>
    </lineage>
</organism>
<dbReference type="InterPro" id="IPR027417">
    <property type="entry name" value="P-loop_NTPase"/>
</dbReference>
<gene>
    <name evidence="8 13" type="primary">der</name>
    <name evidence="13" type="ORF">EVA95_00195</name>
</gene>
<evidence type="ECO:0000256" key="7">
    <source>
        <dbReference type="ARBA" id="ARBA00032345"/>
    </source>
</evidence>
<evidence type="ECO:0000313" key="14">
    <source>
        <dbReference type="Proteomes" id="UP000319384"/>
    </source>
</evidence>
<dbReference type="GO" id="GO:0005525">
    <property type="term" value="F:GTP binding"/>
    <property type="evidence" value="ECO:0007669"/>
    <property type="project" value="UniProtKB-UniRule"/>
</dbReference>
<keyword evidence="3 8" id="KW-0690">Ribosome biogenesis</keyword>
<comment type="function">
    <text evidence="8 10">GTPase that plays an essential role in the late steps of ribosome biogenesis.</text>
</comment>
<dbReference type="Gene3D" id="3.30.300.20">
    <property type="match status" value="1"/>
</dbReference>
<evidence type="ECO:0000259" key="12">
    <source>
        <dbReference type="PROSITE" id="PS51712"/>
    </source>
</evidence>
<dbReference type="PRINTS" id="PR00326">
    <property type="entry name" value="GTP1OBG"/>
</dbReference>
<keyword evidence="6 8" id="KW-0342">GTP-binding</keyword>
<evidence type="ECO:0000256" key="6">
    <source>
        <dbReference type="ARBA" id="ARBA00023134"/>
    </source>
</evidence>
<dbReference type="InterPro" id="IPR031166">
    <property type="entry name" value="G_ENGA"/>
</dbReference>
<feature type="binding site" evidence="8">
    <location>
        <begin position="226"/>
        <end position="230"/>
    </location>
    <ligand>
        <name>GTP</name>
        <dbReference type="ChEBI" id="CHEBI:37565"/>
        <label>2</label>
    </ligand>
</feature>
<protein>
    <recommendedName>
        <fullName evidence="2 8">GTPase Der</fullName>
    </recommendedName>
    <alternativeName>
        <fullName evidence="7 8">GTP-binding protein EngA</fullName>
    </alternativeName>
</protein>
<dbReference type="GO" id="GO:0043022">
    <property type="term" value="F:ribosome binding"/>
    <property type="evidence" value="ECO:0007669"/>
    <property type="project" value="TreeGrafter"/>
</dbReference>
<dbReference type="CDD" id="cd01895">
    <property type="entry name" value="EngA2"/>
    <property type="match status" value="1"/>
</dbReference>
<feature type="binding site" evidence="8">
    <location>
        <begin position="118"/>
        <end position="121"/>
    </location>
    <ligand>
        <name>GTP</name>
        <dbReference type="ChEBI" id="CHEBI:37565"/>
        <label>1</label>
    </ligand>
</feature>
<dbReference type="InterPro" id="IPR016484">
    <property type="entry name" value="GTPase_Der"/>
</dbReference>